<dbReference type="PANTHER" id="PTHR10809:SF6">
    <property type="entry name" value="AT11025P-RELATED"/>
    <property type="match status" value="1"/>
</dbReference>
<evidence type="ECO:0000256" key="4">
    <source>
        <dbReference type="ARBA" id="ARBA00022989"/>
    </source>
</evidence>
<dbReference type="Gene3D" id="2.60.40.10">
    <property type="entry name" value="Immunoglobulins"/>
    <property type="match status" value="1"/>
</dbReference>
<dbReference type="GO" id="GO:0061817">
    <property type="term" value="P:endoplasmic reticulum-plasma membrane tethering"/>
    <property type="evidence" value="ECO:0007669"/>
    <property type="project" value="TreeGrafter"/>
</dbReference>
<dbReference type="OMA" id="LALVIRW"/>
<protein>
    <recommendedName>
        <fullName evidence="8">MSP domain-containing protein</fullName>
    </recommendedName>
</protein>
<dbReference type="GO" id="GO:0061163">
    <property type="term" value="P:endoplasmic reticulum polarization"/>
    <property type="evidence" value="ECO:0007669"/>
    <property type="project" value="EnsemblFungi"/>
</dbReference>
<feature type="region of interest" description="Disordered" evidence="6">
    <location>
        <begin position="139"/>
        <end position="208"/>
    </location>
</feature>
<comment type="subcellular location">
    <subcellularLocation>
        <location evidence="1">Membrane</location>
        <topology evidence="1">Single-pass type IV membrane protein</topology>
    </subcellularLocation>
</comment>
<dbReference type="Proteomes" id="UP000006310">
    <property type="component" value="Chromosome 3"/>
</dbReference>
<gene>
    <name evidence="9" type="primary">KNAG0C03350</name>
    <name evidence="9" type="ordered locus">KNAG_0C03350</name>
</gene>
<dbReference type="GO" id="GO:0061709">
    <property type="term" value="P:reticulophagy"/>
    <property type="evidence" value="ECO:0007669"/>
    <property type="project" value="EnsemblFungi"/>
</dbReference>
<dbReference type="GO" id="GO:0060304">
    <property type="term" value="P:regulation of phosphatidylinositol dephosphorylation"/>
    <property type="evidence" value="ECO:0007669"/>
    <property type="project" value="EnsemblFungi"/>
</dbReference>
<dbReference type="PIRSF" id="PIRSF019693">
    <property type="entry name" value="VAMP-associated"/>
    <property type="match status" value="1"/>
</dbReference>
<evidence type="ECO:0000256" key="1">
    <source>
        <dbReference type="ARBA" id="ARBA00004211"/>
    </source>
</evidence>
<dbReference type="GO" id="GO:0042308">
    <property type="term" value="P:negative regulation of protein import into nucleus"/>
    <property type="evidence" value="ECO:0007669"/>
    <property type="project" value="EnsemblFungi"/>
</dbReference>
<keyword evidence="10" id="KW-1185">Reference proteome</keyword>
<dbReference type="Pfam" id="PF00635">
    <property type="entry name" value="Motile_Sperm"/>
    <property type="match status" value="1"/>
</dbReference>
<dbReference type="EMBL" id="HE978316">
    <property type="protein sequence ID" value="CCK69442.1"/>
    <property type="molecule type" value="Genomic_DNA"/>
</dbReference>
<dbReference type="GO" id="GO:0033149">
    <property type="term" value="F:FFAT motif binding"/>
    <property type="evidence" value="ECO:0007669"/>
    <property type="project" value="EnsemblFungi"/>
</dbReference>
<dbReference type="GO" id="GO:0032377">
    <property type="term" value="P:regulation of intracellular lipid transport"/>
    <property type="evidence" value="ECO:0007669"/>
    <property type="project" value="EnsemblFungi"/>
</dbReference>
<reference evidence="10" key="2">
    <citation type="submission" date="2012-08" db="EMBL/GenBank/DDBJ databases">
        <title>Genome sequence of Kazachstania naganishii.</title>
        <authorList>
            <person name="Gordon J.L."/>
            <person name="Armisen D."/>
            <person name="Proux-Wera E."/>
            <person name="OhEigeartaigh S.S."/>
            <person name="Byrne K.P."/>
            <person name="Wolfe K.H."/>
        </authorList>
    </citation>
    <scope>NUCLEOTIDE SEQUENCE [LARGE SCALE GENOMIC DNA]</scope>
    <source>
        <strain evidence="10">ATCC MYA-139 / BCRC 22969 / CBS 8797 / CCRC 22969 / KCTC 17520 / NBRC 10181 / NCYC 3082</strain>
    </source>
</reference>
<dbReference type="GO" id="GO:0000781">
    <property type="term" value="C:chromosome, telomeric region"/>
    <property type="evidence" value="ECO:0007669"/>
    <property type="project" value="GOC"/>
</dbReference>
<dbReference type="InterPro" id="IPR016763">
    <property type="entry name" value="VAP"/>
</dbReference>
<evidence type="ECO:0000256" key="7">
    <source>
        <dbReference type="SAM" id="Phobius"/>
    </source>
</evidence>
<dbReference type="GO" id="GO:0090158">
    <property type="term" value="P:endoplasmic reticulum membrane organization"/>
    <property type="evidence" value="ECO:0007669"/>
    <property type="project" value="EnsemblFungi"/>
</dbReference>
<dbReference type="GO" id="GO:0005935">
    <property type="term" value="C:cellular bud neck"/>
    <property type="evidence" value="ECO:0007669"/>
    <property type="project" value="EnsemblFungi"/>
</dbReference>
<organism evidence="9 10">
    <name type="scientific">Huiozyma naganishii (strain ATCC MYA-139 / BCRC 22969 / CBS 8797 / KCTC 17520 / NBRC 10181 / NCYC 3082 / Yp74L-3)</name>
    <name type="common">Yeast</name>
    <name type="synonym">Kazachstania naganishii</name>
    <dbReference type="NCBI Taxonomy" id="1071383"/>
    <lineage>
        <taxon>Eukaryota</taxon>
        <taxon>Fungi</taxon>
        <taxon>Dikarya</taxon>
        <taxon>Ascomycota</taxon>
        <taxon>Saccharomycotina</taxon>
        <taxon>Saccharomycetes</taxon>
        <taxon>Saccharomycetales</taxon>
        <taxon>Saccharomycetaceae</taxon>
        <taxon>Huiozyma</taxon>
    </lineage>
</organism>
<proteinExistence type="inferred from homology"/>
<dbReference type="GO" id="GO:0035091">
    <property type="term" value="F:phosphatidylinositol binding"/>
    <property type="evidence" value="ECO:0007669"/>
    <property type="project" value="EnsemblFungi"/>
</dbReference>
<dbReference type="RefSeq" id="XP_022463688.1">
    <property type="nucleotide sequence ID" value="XM_022607054.1"/>
</dbReference>
<dbReference type="eggNOG" id="KOG0439">
    <property type="taxonomic scope" value="Eukaryota"/>
</dbReference>
<dbReference type="KEGG" id="kng:KNAG_0C03350"/>
<reference evidence="9 10" key="1">
    <citation type="journal article" date="2011" name="Proc. Natl. Acad. Sci. U.S.A.">
        <title>Evolutionary erosion of yeast sex chromosomes by mating-type switching accidents.</title>
        <authorList>
            <person name="Gordon J.L."/>
            <person name="Armisen D."/>
            <person name="Proux-Wera E."/>
            <person name="Oheigeartaigh S.S."/>
            <person name="Byrne K.P."/>
            <person name="Wolfe K.H."/>
        </authorList>
    </citation>
    <scope>NUCLEOTIDE SEQUENCE [LARGE SCALE GENOMIC DNA]</scope>
    <source>
        <strain evidence="10">ATCC MYA-139 / BCRC 22969 / CBS 8797 / CCRC 22969 / KCTC 17520 / NBRC 10181 / NCYC 3082</strain>
    </source>
</reference>
<dbReference type="InterPro" id="IPR008962">
    <property type="entry name" value="PapD-like_sf"/>
</dbReference>
<feature type="domain" description="MSP" evidence="8">
    <location>
        <begin position="3"/>
        <end position="126"/>
    </location>
</feature>
<dbReference type="STRING" id="1071383.J7RWQ1"/>
<sequence>MSQVDITPDVLEYKPPLTEQSTEYVTISNGSDEAIAFKVKTTAPKFYCVRPNAAVVAAGETVQVQVIFLGLPESPAKDAKCRDKFLVITLPAPYDLGEKAVAEAWSDLETEFGKQAVSKKIKVKYGHVAALVEGITGKSETAEDNKKEQNSRDSQVANAEEDEEEEEPKTAVEERQPLAREQKSPKVVKEEKTSASTGNVPEDNKESKTVANAGSNIVPIALVVILALVIRWYFF</sequence>
<dbReference type="GO" id="GO:0048309">
    <property type="term" value="P:endoplasmic reticulum inheritance"/>
    <property type="evidence" value="ECO:0007669"/>
    <property type="project" value="EnsemblFungi"/>
</dbReference>
<evidence type="ECO:0000313" key="9">
    <source>
        <dbReference type="EMBL" id="CCK69442.1"/>
    </source>
</evidence>
<dbReference type="GO" id="GO:0005934">
    <property type="term" value="C:cellular bud tip"/>
    <property type="evidence" value="ECO:0007669"/>
    <property type="project" value="EnsemblFungi"/>
</dbReference>
<dbReference type="OrthoDB" id="264603at2759"/>
<dbReference type="PROSITE" id="PS50202">
    <property type="entry name" value="MSP"/>
    <property type="match status" value="1"/>
</dbReference>
<dbReference type="AlphaFoldDB" id="J7RWQ1"/>
<dbReference type="GO" id="GO:0008654">
    <property type="term" value="P:phospholipid biosynthetic process"/>
    <property type="evidence" value="ECO:0007669"/>
    <property type="project" value="EnsemblFungi"/>
</dbReference>
<dbReference type="HOGENOM" id="CLU_072622_1_0_1"/>
<evidence type="ECO:0000256" key="3">
    <source>
        <dbReference type="ARBA" id="ARBA00022692"/>
    </source>
</evidence>
<keyword evidence="3 7" id="KW-0812">Transmembrane</keyword>
<evidence type="ECO:0000313" key="10">
    <source>
        <dbReference type="Proteomes" id="UP000006310"/>
    </source>
</evidence>
<name>J7RWQ1_HUIN7</name>
<evidence type="ECO:0000256" key="6">
    <source>
        <dbReference type="SAM" id="MobiDB-lite"/>
    </source>
</evidence>
<dbReference type="SUPFAM" id="SSF49354">
    <property type="entry name" value="PapD-like"/>
    <property type="match status" value="1"/>
</dbReference>
<comment type="similarity">
    <text evidence="2">Belongs to the VAMP-associated protein (VAP) (TC 9.B.17) family.</text>
</comment>
<dbReference type="InterPro" id="IPR000535">
    <property type="entry name" value="MSP_dom"/>
</dbReference>
<feature type="compositionally biased region" description="Basic and acidic residues" evidence="6">
    <location>
        <begin position="140"/>
        <end position="151"/>
    </location>
</feature>
<dbReference type="GO" id="GO:0031509">
    <property type="term" value="P:subtelomeric heterochromatin formation"/>
    <property type="evidence" value="ECO:0007669"/>
    <property type="project" value="EnsemblFungi"/>
</dbReference>
<keyword evidence="5 7" id="KW-0472">Membrane</keyword>
<evidence type="ECO:0000256" key="2">
    <source>
        <dbReference type="ARBA" id="ARBA00008932"/>
    </source>
</evidence>
<dbReference type="GeneID" id="34525122"/>
<dbReference type="PANTHER" id="PTHR10809">
    <property type="entry name" value="VESICLE-ASSOCIATED MEMBRANE PROTEIN-ASSOCIATED PROTEIN"/>
    <property type="match status" value="1"/>
</dbReference>
<evidence type="ECO:0000256" key="5">
    <source>
        <dbReference type="ARBA" id="ARBA00023136"/>
    </source>
</evidence>
<dbReference type="InterPro" id="IPR013783">
    <property type="entry name" value="Ig-like_fold"/>
</dbReference>
<evidence type="ECO:0000259" key="8">
    <source>
        <dbReference type="PROSITE" id="PS50202"/>
    </source>
</evidence>
<feature type="compositionally biased region" description="Basic and acidic residues" evidence="6">
    <location>
        <begin position="168"/>
        <end position="193"/>
    </location>
</feature>
<dbReference type="GO" id="GO:0071561">
    <property type="term" value="C:nucleus-vacuole junction"/>
    <property type="evidence" value="ECO:0007669"/>
    <property type="project" value="EnsemblFungi"/>
</dbReference>
<dbReference type="GO" id="GO:0005886">
    <property type="term" value="C:plasma membrane"/>
    <property type="evidence" value="ECO:0007669"/>
    <property type="project" value="EnsemblFungi"/>
</dbReference>
<dbReference type="GO" id="GO:0005789">
    <property type="term" value="C:endoplasmic reticulum membrane"/>
    <property type="evidence" value="ECO:0007669"/>
    <property type="project" value="EnsemblFungi"/>
</dbReference>
<keyword evidence="4 7" id="KW-1133">Transmembrane helix</keyword>
<feature type="transmembrane region" description="Helical" evidence="7">
    <location>
        <begin position="217"/>
        <end position="234"/>
    </location>
</feature>
<dbReference type="GO" id="GO:0031965">
    <property type="term" value="C:nuclear membrane"/>
    <property type="evidence" value="ECO:0007669"/>
    <property type="project" value="EnsemblFungi"/>
</dbReference>
<accession>J7RWQ1</accession>